<dbReference type="PROSITE" id="PS51767">
    <property type="entry name" value="PEPTIDASE_A1"/>
    <property type="match status" value="1"/>
</dbReference>
<reference evidence="4" key="1">
    <citation type="journal article" date="2011" name="Proc. Natl. Acad. Sci. U.S.A.">
        <title>Obligate biotrophy features unraveled by the genomic analysis of rust fungi.</title>
        <authorList>
            <person name="Duplessis S."/>
            <person name="Cuomo C.A."/>
            <person name="Lin Y.-C."/>
            <person name="Aerts A."/>
            <person name="Tisserant E."/>
            <person name="Veneault-Fourrey C."/>
            <person name="Joly D.L."/>
            <person name="Hacquard S."/>
            <person name="Amselem J."/>
            <person name="Cantarel B.L."/>
            <person name="Chiu R."/>
            <person name="Coutinho P.M."/>
            <person name="Feau N."/>
            <person name="Field M."/>
            <person name="Frey P."/>
            <person name="Gelhaye E."/>
            <person name="Goldberg J."/>
            <person name="Grabherr M.G."/>
            <person name="Kodira C.D."/>
            <person name="Kohler A."/>
            <person name="Kuees U."/>
            <person name="Lindquist E.A."/>
            <person name="Lucas S.M."/>
            <person name="Mago R."/>
            <person name="Mauceli E."/>
            <person name="Morin E."/>
            <person name="Murat C."/>
            <person name="Pangilinan J.L."/>
            <person name="Park R."/>
            <person name="Pearson M."/>
            <person name="Quesneville H."/>
            <person name="Rouhier N."/>
            <person name="Sakthikumar S."/>
            <person name="Salamov A.A."/>
            <person name="Schmutz J."/>
            <person name="Selles B."/>
            <person name="Shapiro H."/>
            <person name="Tanguay P."/>
            <person name="Tuskan G.A."/>
            <person name="Henrissat B."/>
            <person name="Van de Peer Y."/>
            <person name="Rouze P."/>
            <person name="Ellis J.G."/>
            <person name="Dodds P.N."/>
            <person name="Schein J.E."/>
            <person name="Zhong S."/>
            <person name="Hamelin R.C."/>
            <person name="Grigoriev I.V."/>
            <person name="Szabo L.J."/>
            <person name="Martin F."/>
        </authorList>
    </citation>
    <scope>NUCLEOTIDE SEQUENCE [LARGE SCALE GENOMIC DNA]</scope>
    <source>
        <strain evidence="4">98AG31 / pathotype 3-4-7</strain>
    </source>
</reference>
<dbReference type="InterPro" id="IPR034164">
    <property type="entry name" value="Pepsin-like_dom"/>
</dbReference>
<name>F4REH0_MELLP</name>
<evidence type="ECO:0000259" key="2">
    <source>
        <dbReference type="PROSITE" id="PS51767"/>
    </source>
</evidence>
<dbReference type="GO" id="GO:0006508">
    <property type="term" value="P:proteolysis"/>
    <property type="evidence" value="ECO:0007669"/>
    <property type="project" value="InterPro"/>
</dbReference>
<feature type="domain" description="Peptidase A1" evidence="2">
    <location>
        <begin position="36"/>
        <end position="361"/>
    </location>
</feature>
<evidence type="ECO:0000313" key="4">
    <source>
        <dbReference type="Proteomes" id="UP000001072"/>
    </source>
</evidence>
<dbReference type="InterPro" id="IPR021109">
    <property type="entry name" value="Peptidase_aspartic_dom_sf"/>
</dbReference>
<accession>F4REH0</accession>
<dbReference type="RefSeq" id="XP_007407632.1">
    <property type="nucleotide sequence ID" value="XM_007407570.1"/>
</dbReference>
<dbReference type="GeneID" id="18926331"/>
<keyword evidence="4" id="KW-1185">Reference proteome</keyword>
<dbReference type="PANTHER" id="PTHR47966">
    <property type="entry name" value="BETA-SITE APP-CLEAVING ENZYME, ISOFORM A-RELATED"/>
    <property type="match status" value="1"/>
</dbReference>
<dbReference type="Pfam" id="PF00026">
    <property type="entry name" value="Asp"/>
    <property type="match status" value="1"/>
</dbReference>
<dbReference type="Gene3D" id="2.40.70.10">
    <property type="entry name" value="Acid Proteases"/>
    <property type="match status" value="2"/>
</dbReference>
<comment type="similarity">
    <text evidence="1">Belongs to the peptidase A1 family.</text>
</comment>
<protein>
    <submittedName>
        <fullName evidence="3">Aspartic peptidase A1</fullName>
    </submittedName>
</protein>
<dbReference type="InterPro" id="IPR001461">
    <property type="entry name" value="Aspartic_peptidase_A1"/>
</dbReference>
<evidence type="ECO:0000313" key="3">
    <source>
        <dbReference type="EMBL" id="EGG09272.1"/>
    </source>
</evidence>
<dbReference type="CDD" id="cd05471">
    <property type="entry name" value="pepsin_like"/>
    <property type="match status" value="1"/>
</dbReference>
<dbReference type="KEGG" id="mlr:MELLADRAFT_123279"/>
<dbReference type="InterPro" id="IPR033121">
    <property type="entry name" value="PEPTIDASE_A1"/>
</dbReference>
<organism evidence="4">
    <name type="scientific">Melampsora larici-populina (strain 98AG31 / pathotype 3-4-7)</name>
    <name type="common">Poplar leaf rust fungus</name>
    <dbReference type="NCBI Taxonomy" id="747676"/>
    <lineage>
        <taxon>Eukaryota</taxon>
        <taxon>Fungi</taxon>
        <taxon>Dikarya</taxon>
        <taxon>Basidiomycota</taxon>
        <taxon>Pucciniomycotina</taxon>
        <taxon>Pucciniomycetes</taxon>
        <taxon>Pucciniales</taxon>
        <taxon>Melampsoraceae</taxon>
        <taxon>Melampsora</taxon>
    </lineage>
</organism>
<proteinExistence type="inferred from homology"/>
<dbReference type="HOGENOM" id="CLU_038846_0_0_1"/>
<dbReference type="AlphaFoldDB" id="F4REH0"/>
<gene>
    <name evidence="3" type="ORF">MELLADRAFT_123279</name>
</gene>
<dbReference type="OrthoDB" id="660550at2759"/>
<dbReference type="eggNOG" id="ENOG502T2SV">
    <property type="taxonomic scope" value="Eukaryota"/>
</dbReference>
<dbReference type="SUPFAM" id="SSF50630">
    <property type="entry name" value="Acid proteases"/>
    <property type="match status" value="1"/>
</dbReference>
<dbReference type="VEuPathDB" id="FungiDB:MELLADRAFT_123279"/>
<dbReference type="EMBL" id="GL883098">
    <property type="protein sequence ID" value="EGG09272.1"/>
    <property type="molecule type" value="Genomic_DNA"/>
</dbReference>
<dbReference type="Proteomes" id="UP000001072">
    <property type="component" value="Unassembled WGS sequence"/>
</dbReference>
<evidence type="ECO:0000256" key="1">
    <source>
        <dbReference type="ARBA" id="ARBA00007447"/>
    </source>
</evidence>
<dbReference type="InParanoid" id="F4REH0"/>
<dbReference type="PANTHER" id="PTHR47966:SF74">
    <property type="entry name" value="AGR407CP"/>
    <property type="match status" value="1"/>
</dbReference>
<sequence>MKTRWIQHFTTCVLLSQSIQVRSKVSIPLTNAINLFTVPISIGDPSTIHHLGIDTGSLVTWCGAITPYVETKSTVNLNLPMQINYGFGDAEGVYVNDTISFKSEDNDHQIIMPKVTIGKISSPVGFDGYDGLIGLNPVPWESDPNSIIETQTVMVHMWKRGLIQKNMFAVSGKPTKSMKPEKNGMITFGGYEPSLFVGELYWYDCYSGSHWDWTASVRYGETSLSSGPIRGMFDTGFTIGPALSPDLFKKYINSIPGARWDSQDFQQSNPSGNINRHLLKIPKSSIHQMKDLCFKTQDFKDWCFTPEAQLIPENVLFHQTYRYSFVSPFHGTKLPSFKFGMKGHERFYVVYDVENYKRQHGRKASFEKLETITQKDFPRFYFSLLLI</sequence>
<dbReference type="GO" id="GO:0004190">
    <property type="term" value="F:aspartic-type endopeptidase activity"/>
    <property type="evidence" value="ECO:0007669"/>
    <property type="project" value="InterPro"/>
</dbReference>